<feature type="compositionally biased region" description="Low complexity" evidence="13">
    <location>
        <begin position="1584"/>
        <end position="1605"/>
    </location>
</feature>
<feature type="compositionally biased region" description="Low complexity" evidence="13">
    <location>
        <begin position="1668"/>
        <end position="1680"/>
    </location>
</feature>
<dbReference type="InterPro" id="IPR011613">
    <property type="entry name" value="GH15-like"/>
</dbReference>
<keyword evidence="12" id="KW-0636">Prenylation</keyword>
<evidence type="ECO:0000256" key="5">
    <source>
        <dbReference type="ARBA" id="ARBA00022475"/>
    </source>
</evidence>
<feature type="region of interest" description="Disordered" evidence="13">
    <location>
        <begin position="1905"/>
        <end position="1984"/>
    </location>
</feature>
<keyword evidence="11" id="KW-0449">Lipoprotein</keyword>
<dbReference type="InterPro" id="IPR013087">
    <property type="entry name" value="Znf_C2H2_type"/>
</dbReference>
<dbReference type="Pfam" id="PF00723">
    <property type="entry name" value="Glyco_hydro_15"/>
    <property type="match status" value="1"/>
</dbReference>
<keyword evidence="9" id="KW-0472">Membrane</keyword>
<dbReference type="GO" id="GO:0003824">
    <property type="term" value="F:catalytic activity"/>
    <property type="evidence" value="ECO:0007669"/>
    <property type="project" value="UniProtKB-ARBA"/>
</dbReference>
<evidence type="ECO:0000256" key="10">
    <source>
        <dbReference type="ARBA" id="ARBA00023277"/>
    </source>
</evidence>
<feature type="region of interest" description="Disordered" evidence="13">
    <location>
        <begin position="1822"/>
        <end position="1886"/>
    </location>
</feature>
<feature type="compositionally biased region" description="Low complexity" evidence="13">
    <location>
        <begin position="1914"/>
        <end position="1933"/>
    </location>
</feature>
<evidence type="ECO:0000256" key="4">
    <source>
        <dbReference type="ARBA" id="ARBA00007128"/>
    </source>
</evidence>
<evidence type="ECO:0000256" key="6">
    <source>
        <dbReference type="ARBA" id="ARBA00022553"/>
    </source>
</evidence>
<evidence type="ECO:0000256" key="3">
    <source>
        <dbReference type="ARBA" id="ARBA00005131"/>
    </source>
</evidence>
<feature type="region of interest" description="Disordered" evidence="13">
    <location>
        <begin position="1655"/>
        <end position="1795"/>
    </location>
</feature>
<dbReference type="InterPro" id="IPR008928">
    <property type="entry name" value="6-hairpin_glycosidase_sf"/>
</dbReference>
<name>A0A9P6N665_9FUNG</name>
<comment type="similarity">
    <text evidence="4">Belongs to the phosphorylase b kinase regulatory chain family.</text>
</comment>
<protein>
    <recommendedName>
        <fullName evidence="14">C2H2-type domain-containing protein</fullName>
    </recommendedName>
</protein>
<dbReference type="FunFam" id="1.50.10.10:FF:000004">
    <property type="entry name" value="Phosphorylase b kinase regulatory subunit"/>
    <property type="match status" value="1"/>
</dbReference>
<gene>
    <name evidence="15" type="ORF">BGZ80_005017</name>
</gene>
<sequence length="2154" mass="240714">MQYQSQTSVRKRLDHYYRSVNAVILNRQNPTTGLIPASVAVTTHGDYRDAWVRDNVYSIMAVFGLSLAYRRVDDNEGRAYELEHAVVKLMRGLLFCMMRQTPKVEQFKKTQRLNECLHAKYNTATGDTVVGDSEWGHLQIDATSIFLLALAQMTASGMQIIYTTDEVDFIQNLVFYIECAYRTPDYGIWERGNKINHGEPELNSSSIGMTVAALQAINGINLFGPRGGPSSVIHVLPDEITRNYTTLHSALPRESNSKEIDAALLSVIGFPAFAVCDAKLVKRTHDEIVEKLGGKYGCKRFLRDGHQTIVENTSRLHYDAQELKIFEGIECEWPLFFTYFILDGLFSENHDQVEEYRSKLEPLIIDSATLVDFGQFISDSMSESDGGRSPKTPSSTGFATPASNSEGKLPEHIPLIPELYYVPHHLVEAEKQNNHSQARIANDNLPLVWANSLHTLGSLIYENLLSISEVDPLGRRFNARKTRSNDTVVQVVLLAQDSNLQSMLNMYGLETQTMDQVHPVTVSHPQGLKEVYAALGRNAKFGLSGRPKRPVGTLGTSRLYRVQGHLYAFTPHFMDNEEFYLTSDNDYLISIFEQELLFVRQYWEYPGRPTMVILLTHAMLGGLKRSQRFASQTDVESQRLTTWKKSSLGSNTQKDNKSNLLNFFMTLRSGVCNNVRVRLGRLSEMVNTSCIESLDFLVTKKDIDWLGILRGAADRRRGHNSRKLGLSEKQTQAATPGASGSRTPGNHRWSMRRRSLSVGLSFASLTAPAIDAELENDSYFEPHGRSNSSGGPLSPHASTVNPSEPYSQRQNRKSQTNAFKLKDHEEPRNNRKGGSAGLYSTFTSDLNQEAADTPVGNGILEGSAFPSGEEEEDDGSPDGSMDNLGLTLGDPSNMEAAMNMLSISVNLYDQVGPDYFLDNLDATVQTLLEEVYFKSLQLRIWSIVRQAAGLLNKVVNSLTINITDLVIRQKQVTIGSGPLEHFISSPLSPEVLSKMIYDGNFDDVREGPVVQEVLIYLGSFLRADPAMFEGIMRLRTHFLIIALREEISRLNSCDETEAVEYLMQLSPFEVKSLLGTVLSGPTLSANATNMLLRNQSSGHISPPMSGCQPLNGASQADDGSDSSAFAGGPTSLAAVPIPNMGKNSNTVTIKVQSGGYHSGSFSKILINESTMSVSSRGINMVVIDPVQGVLIESISFDTHISEDESDDLARLVDWLQPGMIVICSAKDDCFEHLTSAARLALKQLGSERMVDLKYRDSWCMIGEKGAEPGTAIEAHKTLTDGPTPVLEKTVDLNQYKAKVGVEESFPSRSVIAAFVPNSSGRWLRRRKNDGALNRVPDKFYTRVWHILSRSAGFRIESHVLPRDPIISEKTPEEFNFALAVENFLGVILDPAERQIAVETLMVIAKIEDRPGMEVQPEVIDLPAIMREAISKFWIKWVVNGPGGRGQAIPGGSLVCAGQEYIHIAHSQSQSLRCDPRETFWSPPSDEKATQRVESREVHMDDQQSYRHDSNHRLQAEQQYAYQQQGQGQEQEYHHDYHDGHQAYRYHVEQRTEHSRSMSSIRSTTIHPTIANMVSPTSPRFAPSLSFRRFPSAPSPPSRSRNVSMSPKREQESLDRHRHYRRHSLSSSPSLSPQKFDDGEVMDMDQEYAFEELESDSMMDQCDPQRGWSSSSSQQTKSPSPVMSCTPYQLPSLKRHSSFSSSSSSSSRHSQQELPPPQQQPLRDQYTHPRSGYPAYDRDSSPRQLEYNHYHDYQQSYYQRQHGPADDALPLTESTASSESGYRQKSPSMRPRRLKVRPYSFPSSVDVGVKRYTSSGAVSPLMFAQSSNCRKSGDRLSPSIRPQTPPYLNLLPPQQPEGSHFEKGVESRKRERDTERDSDRHKRTVVLPLPKSYEFMSEAQRTLYERHPPSPQYDRSSTSSSAPPSPPRSSQSPSTPIPPIQPTRRASFERSHADIPRHTPPPLAPLERPRGQQLEPWRSYPAPQTLTKLPKLSTLALVRRQSCPEAENLSSSSPKSSMSSISSSSPSLLPSPPMTTPTASSASAGNSLPGTDGMTVVKTEEGAIMVYNPATDSMTFRCELCPTESFGRIHDLKRHQTSKHQEMTWPCEFCHRPFVRRDALLRHYTVKAARDDGLHPASHEVEKLLAARARAKMLY</sequence>
<evidence type="ECO:0000256" key="13">
    <source>
        <dbReference type="SAM" id="MobiDB-lite"/>
    </source>
</evidence>
<evidence type="ECO:0000313" key="16">
    <source>
        <dbReference type="Proteomes" id="UP000703661"/>
    </source>
</evidence>
<dbReference type="Pfam" id="PF19292">
    <property type="entry name" value="KPBB_C"/>
    <property type="match status" value="1"/>
</dbReference>
<feature type="compositionally biased region" description="Low complexity" evidence="13">
    <location>
        <begin position="1697"/>
        <end position="1712"/>
    </location>
</feature>
<dbReference type="SUPFAM" id="SSF48208">
    <property type="entry name" value="Six-hairpin glycosidases"/>
    <property type="match status" value="1"/>
</dbReference>
<dbReference type="Pfam" id="PF15711">
    <property type="entry name" value="ILEI"/>
    <property type="match status" value="1"/>
</dbReference>
<reference evidence="15" key="1">
    <citation type="journal article" date="2020" name="Fungal Divers.">
        <title>Resolving the Mortierellaceae phylogeny through synthesis of multi-gene phylogenetics and phylogenomics.</title>
        <authorList>
            <person name="Vandepol N."/>
            <person name="Liber J."/>
            <person name="Desiro A."/>
            <person name="Na H."/>
            <person name="Kennedy M."/>
            <person name="Barry K."/>
            <person name="Grigoriev I.V."/>
            <person name="Miller A.N."/>
            <person name="O'Donnell K."/>
            <person name="Stajich J.E."/>
            <person name="Bonito G."/>
        </authorList>
    </citation>
    <scope>NUCLEOTIDE SEQUENCE</scope>
    <source>
        <strain evidence="15">NRRL 2769</strain>
    </source>
</reference>
<dbReference type="Gene3D" id="3.30.160.60">
    <property type="entry name" value="Classic Zinc Finger"/>
    <property type="match status" value="1"/>
</dbReference>
<comment type="function">
    <text evidence="1">Phosphorylase b kinase catalyzes the phosphorylation of serine in certain substrates, including troponin I. The alpha chain may bind calmodulin.</text>
</comment>
<dbReference type="InterPro" id="IPR036236">
    <property type="entry name" value="Znf_C2H2_sf"/>
</dbReference>
<evidence type="ECO:0000256" key="11">
    <source>
        <dbReference type="ARBA" id="ARBA00023288"/>
    </source>
</evidence>
<feature type="compositionally biased region" description="Polar residues" evidence="13">
    <location>
        <begin position="785"/>
        <end position="818"/>
    </location>
</feature>
<accession>A0A9P6N665</accession>
<feature type="region of interest" description="Disordered" evidence="13">
    <location>
        <begin position="2004"/>
        <end position="2053"/>
    </location>
</feature>
<feature type="region of interest" description="Disordered" evidence="13">
    <location>
        <begin position="717"/>
        <end position="749"/>
    </location>
</feature>
<proteinExistence type="inferred from homology"/>
<feature type="compositionally biased region" description="Low complexity" evidence="13">
    <location>
        <begin position="2008"/>
        <end position="2027"/>
    </location>
</feature>
<evidence type="ECO:0000259" key="14">
    <source>
        <dbReference type="SMART" id="SM00355"/>
    </source>
</evidence>
<feature type="compositionally biased region" description="Basic and acidic residues" evidence="13">
    <location>
        <begin position="1735"/>
        <end position="1751"/>
    </location>
</feature>
<feature type="region of interest" description="Disordered" evidence="13">
    <location>
        <begin position="1472"/>
        <end position="1509"/>
    </location>
</feature>
<comment type="caution">
    <text evidence="15">The sequence shown here is derived from an EMBL/GenBank/DDBJ whole genome shotgun (WGS) entry which is preliminary data.</text>
</comment>
<dbReference type="PROSITE" id="PS52031">
    <property type="entry name" value="GG_LECTIN"/>
    <property type="match status" value="1"/>
</dbReference>
<dbReference type="InterPro" id="IPR045583">
    <property type="entry name" value="KPBA/B_C"/>
</dbReference>
<feature type="compositionally biased region" description="Polar residues" evidence="13">
    <location>
        <begin position="838"/>
        <end position="847"/>
    </location>
</feature>
<evidence type="ECO:0000256" key="12">
    <source>
        <dbReference type="ARBA" id="ARBA00023289"/>
    </source>
</evidence>
<keyword evidence="10" id="KW-0119">Carbohydrate metabolism</keyword>
<dbReference type="SUPFAM" id="SSF57667">
    <property type="entry name" value="beta-beta-alpha zinc fingers"/>
    <property type="match status" value="1"/>
</dbReference>
<keyword evidence="8" id="KW-0112">Calmodulin-binding</keyword>
<keyword evidence="6" id="KW-0597">Phosphoprotein</keyword>
<feature type="region of interest" description="Disordered" evidence="13">
    <location>
        <begin position="779"/>
        <end position="886"/>
    </location>
</feature>
<dbReference type="GO" id="GO:0005886">
    <property type="term" value="C:plasma membrane"/>
    <property type="evidence" value="ECO:0007669"/>
    <property type="project" value="UniProtKB-SubCell"/>
</dbReference>
<dbReference type="GO" id="GO:0005977">
    <property type="term" value="P:glycogen metabolic process"/>
    <property type="evidence" value="ECO:0007669"/>
    <property type="project" value="UniProtKB-KW"/>
</dbReference>
<evidence type="ECO:0000256" key="7">
    <source>
        <dbReference type="ARBA" id="ARBA00022600"/>
    </source>
</evidence>
<evidence type="ECO:0000313" key="15">
    <source>
        <dbReference type="EMBL" id="KAG0024235.1"/>
    </source>
</evidence>
<dbReference type="SMART" id="SM00355">
    <property type="entry name" value="ZnF_C2H2"/>
    <property type="match status" value="2"/>
</dbReference>
<feature type="compositionally biased region" description="Polar residues" evidence="13">
    <location>
        <begin position="391"/>
        <end position="406"/>
    </location>
</feature>
<feature type="compositionally biased region" description="Basic and acidic residues" evidence="13">
    <location>
        <begin position="1484"/>
        <end position="1509"/>
    </location>
</feature>
<dbReference type="InterPro" id="IPR012341">
    <property type="entry name" value="6hp_glycosidase-like_sf"/>
</dbReference>
<dbReference type="GO" id="GO:0005516">
    <property type="term" value="F:calmodulin binding"/>
    <property type="evidence" value="ECO:0007669"/>
    <property type="project" value="UniProtKB-KW"/>
</dbReference>
<comment type="subcellular location">
    <subcellularLocation>
        <location evidence="2">Cell membrane</location>
        <topology evidence="2">Lipid-anchor</topology>
        <orientation evidence="2">Cytoplasmic side</orientation>
    </subcellularLocation>
</comment>
<dbReference type="Gene3D" id="1.50.10.10">
    <property type="match status" value="1"/>
</dbReference>
<keyword evidence="16" id="KW-1185">Reference proteome</keyword>
<feature type="compositionally biased region" description="Basic and acidic residues" evidence="13">
    <location>
        <begin position="1945"/>
        <end position="1956"/>
    </location>
</feature>
<evidence type="ECO:0000256" key="8">
    <source>
        <dbReference type="ARBA" id="ARBA00022860"/>
    </source>
</evidence>
<keyword evidence="5" id="KW-1003">Cell membrane</keyword>
<dbReference type="PANTHER" id="PTHR10749">
    <property type="entry name" value="PHOSPHORYLASE B KINASE REGULATORY SUBUNIT"/>
    <property type="match status" value="1"/>
</dbReference>
<feature type="compositionally biased region" description="Basic and acidic residues" evidence="13">
    <location>
        <begin position="820"/>
        <end position="829"/>
    </location>
</feature>
<keyword evidence="7" id="KW-0321">Glycogen metabolism</keyword>
<feature type="region of interest" description="Disordered" evidence="13">
    <location>
        <begin position="1584"/>
        <end position="1637"/>
    </location>
</feature>
<comment type="pathway">
    <text evidence="3">Glycan biosynthesis; glycogen metabolism.</text>
</comment>
<evidence type="ECO:0000256" key="2">
    <source>
        <dbReference type="ARBA" id="ARBA00004342"/>
    </source>
</evidence>
<dbReference type="Proteomes" id="UP000703661">
    <property type="component" value="Unassembled WGS sequence"/>
</dbReference>
<evidence type="ECO:0000256" key="1">
    <source>
        <dbReference type="ARBA" id="ARBA00002837"/>
    </source>
</evidence>
<feature type="compositionally biased region" description="Polar residues" evidence="13">
    <location>
        <begin position="1771"/>
        <end position="1786"/>
    </location>
</feature>
<feature type="compositionally biased region" description="Basic and acidic residues" evidence="13">
    <location>
        <begin position="1858"/>
        <end position="1879"/>
    </location>
</feature>
<dbReference type="EMBL" id="JAAAID010000025">
    <property type="protein sequence ID" value="KAG0024235.1"/>
    <property type="molecule type" value="Genomic_DNA"/>
</dbReference>
<dbReference type="GO" id="GO:0005964">
    <property type="term" value="C:phosphorylase kinase complex"/>
    <property type="evidence" value="ECO:0007669"/>
    <property type="project" value="TreeGrafter"/>
</dbReference>
<feature type="domain" description="C2H2-type" evidence="14">
    <location>
        <begin position="2075"/>
        <end position="2099"/>
    </location>
</feature>
<dbReference type="InterPro" id="IPR008734">
    <property type="entry name" value="PHK_A/B_su"/>
</dbReference>
<organism evidence="15 16">
    <name type="scientific">Entomortierella chlamydospora</name>
    <dbReference type="NCBI Taxonomy" id="101097"/>
    <lineage>
        <taxon>Eukaryota</taxon>
        <taxon>Fungi</taxon>
        <taxon>Fungi incertae sedis</taxon>
        <taxon>Mucoromycota</taxon>
        <taxon>Mortierellomycotina</taxon>
        <taxon>Mortierellomycetes</taxon>
        <taxon>Mortierellales</taxon>
        <taxon>Mortierellaceae</taxon>
        <taxon>Entomortierella</taxon>
    </lineage>
</organism>
<feature type="domain" description="C2H2-type" evidence="14">
    <location>
        <begin position="2104"/>
        <end position="2124"/>
    </location>
</feature>
<evidence type="ECO:0000256" key="9">
    <source>
        <dbReference type="ARBA" id="ARBA00023136"/>
    </source>
</evidence>
<dbReference type="InterPro" id="IPR039477">
    <property type="entry name" value="ILEI/PANDER_dom"/>
</dbReference>
<feature type="compositionally biased region" description="Polar residues" evidence="13">
    <location>
        <begin position="728"/>
        <end position="744"/>
    </location>
</feature>
<feature type="region of interest" description="Disordered" evidence="13">
    <location>
        <begin position="381"/>
        <end position="408"/>
    </location>
</feature>
<dbReference type="PANTHER" id="PTHR10749:SF8">
    <property type="entry name" value="PHOSPHORYLASE B KINASE REGULATORY SUBUNIT BETA"/>
    <property type="match status" value="1"/>
</dbReference>